<keyword evidence="1" id="KW-0472">Membrane</keyword>
<organism evidence="2 3">
    <name type="scientific">Leptospira hartskeerlii</name>
    <dbReference type="NCBI Taxonomy" id="2023177"/>
    <lineage>
        <taxon>Bacteria</taxon>
        <taxon>Pseudomonadati</taxon>
        <taxon>Spirochaetota</taxon>
        <taxon>Spirochaetia</taxon>
        <taxon>Leptospirales</taxon>
        <taxon>Leptospiraceae</taxon>
        <taxon>Leptospira</taxon>
    </lineage>
</organism>
<sequence length="143" mass="16703">MKFEKYSAKLEELKAKALDFLSPYWNQAKSFINTERFRIYLVTLPLFGNWLIGFSFYSNESEVYRHSKLSFIGVLYFIAFLVLSWFFSFIPVAGPWLANLAHLAGVIIYLGLSGLLLYNYTKGKKLVPKLPQEHLELLEKKFF</sequence>
<comment type="caution">
    <text evidence="2">The sequence shown here is derived from an EMBL/GenBank/DDBJ whole genome shotgun (WGS) entry which is preliminary data.</text>
</comment>
<keyword evidence="3" id="KW-1185">Reference proteome</keyword>
<gene>
    <name evidence="2" type="ORF">CH357_00515</name>
</gene>
<name>A0A2M9XHM9_9LEPT</name>
<keyword evidence="1" id="KW-0812">Transmembrane</keyword>
<protein>
    <submittedName>
        <fullName evidence="2">Uncharacterized protein</fullName>
    </submittedName>
</protein>
<evidence type="ECO:0000313" key="2">
    <source>
        <dbReference type="EMBL" id="PJZ27082.1"/>
    </source>
</evidence>
<dbReference type="AlphaFoldDB" id="A0A2M9XHM9"/>
<evidence type="ECO:0000256" key="1">
    <source>
        <dbReference type="SAM" id="Phobius"/>
    </source>
</evidence>
<dbReference type="Proteomes" id="UP000232196">
    <property type="component" value="Unassembled WGS sequence"/>
</dbReference>
<evidence type="ECO:0000313" key="3">
    <source>
        <dbReference type="Proteomes" id="UP000232196"/>
    </source>
</evidence>
<feature type="transmembrane region" description="Helical" evidence="1">
    <location>
        <begin position="96"/>
        <end position="120"/>
    </location>
</feature>
<dbReference type="OrthoDB" id="331036at2"/>
<feature type="transmembrane region" description="Helical" evidence="1">
    <location>
        <begin position="69"/>
        <end position="90"/>
    </location>
</feature>
<feature type="transmembrane region" description="Helical" evidence="1">
    <location>
        <begin position="37"/>
        <end position="57"/>
    </location>
</feature>
<keyword evidence="1" id="KW-1133">Transmembrane helix</keyword>
<reference evidence="2 3" key="1">
    <citation type="submission" date="2017-07" db="EMBL/GenBank/DDBJ databases">
        <title>Leptospira spp. isolated from tropical soils.</title>
        <authorList>
            <person name="Thibeaux R."/>
            <person name="Iraola G."/>
            <person name="Ferres I."/>
            <person name="Bierque E."/>
            <person name="Girault D."/>
            <person name="Soupe-Gilbert M.-E."/>
            <person name="Picardeau M."/>
            <person name="Goarant C."/>
        </authorList>
    </citation>
    <scope>NUCLEOTIDE SEQUENCE [LARGE SCALE GENOMIC DNA]</scope>
    <source>
        <strain evidence="2 3">MCA1-C-A1</strain>
    </source>
</reference>
<dbReference type="EMBL" id="NPDN01000001">
    <property type="protein sequence ID" value="PJZ27082.1"/>
    <property type="molecule type" value="Genomic_DNA"/>
</dbReference>
<proteinExistence type="predicted"/>
<accession>A0A2M9XHM9</accession>
<dbReference type="RefSeq" id="WP_100704832.1">
    <property type="nucleotide sequence ID" value="NZ_NPDL01000004.1"/>
</dbReference>